<accession>A0A8I5N781</accession>
<name>A0A8I5N781_PAPAN</name>
<reference evidence="2" key="2">
    <citation type="submission" date="2025-08" db="UniProtKB">
        <authorList>
            <consortium name="Ensembl"/>
        </authorList>
    </citation>
    <scope>IDENTIFICATION</scope>
</reference>
<dbReference type="GeneTree" id="ENSGT00940000165497"/>
<dbReference type="Ensembl" id="ENSPANT00000077620.1">
    <property type="protein sequence ID" value="ENSPANP00000052078.1"/>
    <property type="gene ID" value="ENSPANG00000042496.1"/>
</dbReference>
<sequence>MLVSEFFFFFFFFLRRSLALSPGLECSGRISAHCKLRLPGSRHSPASFFFFFFFFFETESRSVAQAGVQWPDLSSLQAPPPGFTPFSGLSLPSSWDYRRPPPRPASFLYFLIETGFHRVSQDGLDLLTS</sequence>
<reference evidence="2 3" key="1">
    <citation type="submission" date="2012-03" db="EMBL/GenBank/DDBJ databases">
        <title>Whole Genome Assembly of Papio anubis.</title>
        <authorList>
            <person name="Liu Y.L."/>
            <person name="Abraham K.A."/>
            <person name="Akbar H.A."/>
            <person name="Ali S.A."/>
            <person name="Anosike U.A."/>
            <person name="Aqrawi P.A."/>
            <person name="Arias F.A."/>
            <person name="Attaway T.A."/>
            <person name="Awwad R.A."/>
            <person name="Babu C.B."/>
            <person name="Bandaranaike D.B."/>
            <person name="Battles P.B."/>
            <person name="Bell A.B."/>
            <person name="Beltran B.B."/>
            <person name="Berhane-Mersha D.B."/>
            <person name="Bess C.B."/>
            <person name="Bickham C.B."/>
            <person name="Bolden T.B."/>
            <person name="Carter K.C."/>
            <person name="Chau D.C."/>
            <person name="Chavez A.C."/>
            <person name="Clerc-Blankenburg K.C."/>
            <person name="Coyle M.C."/>
            <person name="Dao M.D."/>
            <person name="Davila M.L.D."/>
            <person name="Davy-Carroll L.D."/>
            <person name="Denson S.D."/>
            <person name="Dinh H.D."/>
            <person name="Fernandez S.F."/>
            <person name="Fernando P.F."/>
            <person name="Forbes L.F."/>
            <person name="Francis C.F."/>
            <person name="Francisco L.F."/>
            <person name="Fu Q.F."/>
            <person name="Garcia-Iii R.G."/>
            <person name="Garrett T.G."/>
            <person name="Gross S.G."/>
            <person name="Gubbala S.G."/>
            <person name="Hirani K.H."/>
            <person name="Hogues M.H."/>
            <person name="Hollins B.H."/>
            <person name="Jackson L.J."/>
            <person name="Javaid M.J."/>
            <person name="Jhangiani S.J."/>
            <person name="Johnson A.J."/>
            <person name="Johnson B.J."/>
            <person name="Jones J.J."/>
            <person name="Joshi V.J."/>
            <person name="Kalu J.K."/>
            <person name="Khan N.K."/>
            <person name="Korchina V.K."/>
            <person name="Kovar C.K."/>
            <person name="Lago L.L."/>
            <person name="Lara F.L."/>
            <person name="Le T.-K.L."/>
            <person name="Lee S.L."/>
            <person name="Legall-Iii F.L."/>
            <person name="Lemon S.L."/>
            <person name="Liu J.L."/>
            <person name="Liu Y.-S.L."/>
            <person name="Liyanage D.L."/>
            <person name="Lopez J.L."/>
            <person name="Lorensuhewa L.L."/>
            <person name="Mata R.M."/>
            <person name="Mathew T.M."/>
            <person name="Mercado C.M."/>
            <person name="Mercado I.M."/>
            <person name="Morales K.M."/>
            <person name="Morgan M.M."/>
            <person name="Munidasa M.M."/>
            <person name="Ngo D.N."/>
            <person name="Nguyen L.N."/>
            <person name="Nguyen T.N."/>
            <person name="Nguyen N.N."/>
            <person name="Obregon M.O."/>
            <person name="Okwuonu G.O."/>
            <person name="Ongeri F.O."/>
            <person name="Onwere C.O."/>
            <person name="Osifeso I.O."/>
            <person name="Parra A.P."/>
            <person name="Patil S.P."/>
            <person name="Perez A.P."/>
            <person name="Perez Y.P."/>
            <person name="Pham C.P."/>
            <person name="Pu L.-L.P."/>
            <person name="Puazo M.P."/>
            <person name="Quiroz J.Q."/>
            <person name="Rouhana J.R."/>
            <person name="Ruiz M.R."/>
            <person name="Ruiz S.-J.R."/>
            <person name="Saada N.S."/>
            <person name="Santibanez J.S."/>
            <person name="Scheel M.S."/>
            <person name="Schneider B.S."/>
            <person name="Simmons D.S."/>
            <person name="Sisson I.S."/>
            <person name="Tang L.-Y.T."/>
            <person name="Thornton R.T."/>
            <person name="Tisius J.T."/>
            <person name="Toledanes G.T."/>
            <person name="Trejos Z.T."/>
            <person name="Usmani K.U."/>
            <person name="Varghese R.V."/>
            <person name="Vattathil S.V."/>
            <person name="Vee V.V."/>
            <person name="Walker D.W."/>
            <person name="Weissenberger G.W."/>
            <person name="White C.W."/>
            <person name="Williams A.W."/>
            <person name="Woodworth J.W."/>
            <person name="Wright R.W."/>
            <person name="Zhu Y.Z."/>
            <person name="Han Y.H."/>
            <person name="Newsham I.N."/>
            <person name="Nazareth L.N."/>
            <person name="Worley K.W."/>
            <person name="Muzny D.M."/>
            <person name="Rogers J.R."/>
            <person name="Gibbs R.G."/>
        </authorList>
    </citation>
    <scope>NUCLEOTIDE SEQUENCE [LARGE SCALE GENOMIC DNA]</scope>
</reference>
<dbReference type="Proteomes" id="UP000028761">
    <property type="component" value="Chromosome 1"/>
</dbReference>
<evidence type="ECO:0000313" key="2">
    <source>
        <dbReference type="Ensembl" id="ENSPANP00000052078.1"/>
    </source>
</evidence>
<reference evidence="2" key="3">
    <citation type="submission" date="2025-09" db="UniProtKB">
        <authorList>
            <consortium name="Ensembl"/>
        </authorList>
    </citation>
    <scope>IDENTIFICATION</scope>
</reference>
<dbReference type="PANTHER" id="PTHR46254">
    <property type="entry name" value="PROTEIN GVQW1-RELATED"/>
    <property type="match status" value="1"/>
</dbReference>
<evidence type="ECO:0008006" key="4">
    <source>
        <dbReference type="Google" id="ProtNLM"/>
    </source>
</evidence>
<proteinExistence type="predicted"/>
<keyword evidence="1" id="KW-0732">Signal</keyword>
<feature type="signal peptide" evidence="1">
    <location>
        <begin position="1"/>
        <end position="19"/>
    </location>
</feature>
<evidence type="ECO:0000313" key="3">
    <source>
        <dbReference type="Proteomes" id="UP000028761"/>
    </source>
</evidence>
<organism evidence="2 3">
    <name type="scientific">Papio anubis</name>
    <name type="common">Olive baboon</name>
    <dbReference type="NCBI Taxonomy" id="9555"/>
    <lineage>
        <taxon>Eukaryota</taxon>
        <taxon>Metazoa</taxon>
        <taxon>Chordata</taxon>
        <taxon>Craniata</taxon>
        <taxon>Vertebrata</taxon>
        <taxon>Euteleostomi</taxon>
        <taxon>Mammalia</taxon>
        <taxon>Eutheria</taxon>
        <taxon>Euarchontoglires</taxon>
        <taxon>Primates</taxon>
        <taxon>Haplorrhini</taxon>
        <taxon>Catarrhini</taxon>
        <taxon>Cercopithecidae</taxon>
        <taxon>Cercopithecinae</taxon>
        <taxon>Papio</taxon>
    </lineage>
</organism>
<evidence type="ECO:0000256" key="1">
    <source>
        <dbReference type="SAM" id="SignalP"/>
    </source>
</evidence>
<feature type="chain" id="PRO_5035164587" description="Secreted protein" evidence="1">
    <location>
        <begin position="20"/>
        <end position="129"/>
    </location>
</feature>
<dbReference type="PRINTS" id="PR02045">
    <property type="entry name" value="F138DOMAIN"/>
</dbReference>
<dbReference type="AlphaFoldDB" id="A0A8I5N781"/>
<dbReference type="PANTHER" id="PTHR46254:SF7">
    <property type="entry name" value="PI4-KINASE N-TERMINAL DOMAIN-CONTAINING PROTEIN"/>
    <property type="match status" value="1"/>
</dbReference>
<dbReference type="OMA" id="KVWWSER"/>
<protein>
    <recommendedName>
        <fullName evidence="4">Secreted protein</fullName>
    </recommendedName>
</protein>
<keyword evidence="3" id="KW-1185">Reference proteome</keyword>